<dbReference type="Pfam" id="PF00501">
    <property type="entry name" value="AMP-binding"/>
    <property type="match status" value="1"/>
</dbReference>
<dbReference type="RefSeq" id="WP_093578005.1">
    <property type="nucleotide sequence ID" value="NZ_FPBA01000002.1"/>
</dbReference>
<dbReference type="GO" id="GO:0005737">
    <property type="term" value="C:cytoplasm"/>
    <property type="evidence" value="ECO:0007669"/>
    <property type="project" value="TreeGrafter"/>
</dbReference>
<dbReference type="Gene3D" id="3.40.50.12780">
    <property type="entry name" value="N-terminal domain of ligase-like"/>
    <property type="match status" value="1"/>
</dbReference>
<dbReference type="Pfam" id="PF00975">
    <property type="entry name" value="Thioesterase"/>
    <property type="match status" value="1"/>
</dbReference>
<keyword evidence="2" id="KW-0596">Phosphopantetheine</keyword>
<organism evidence="6 7">
    <name type="scientific">Geodermatophilus amargosae</name>
    <dbReference type="NCBI Taxonomy" id="1296565"/>
    <lineage>
        <taxon>Bacteria</taxon>
        <taxon>Bacillati</taxon>
        <taxon>Actinomycetota</taxon>
        <taxon>Actinomycetes</taxon>
        <taxon>Geodermatophilales</taxon>
        <taxon>Geodermatophilaceae</taxon>
        <taxon>Geodermatophilus</taxon>
    </lineage>
</organism>
<dbReference type="Pfam" id="PF00550">
    <property type="entry name" value="PP-binding"/>
    <property type="match status" value="1"/>
</dbReference>
<dbReference type="SUPFAM" id="SSF47336">
    <property type="entry name" value="ACP-like"/>
    <property type="match status" value="1"/>
</dbReference>
<feature type="compositionally biased region" description="Pro residues" evidence="4">
    <location>
        <begin position="516"/>
        <end position="527"/>
    </location>
</feature>
<reference evidence="7" key="1">
    <citation type="submission" date="2016-10" db="EMBL/GenBank/DDBJ databases">
        <authorList>
            <person name="Varghese N."/>
            <person name="Submissions S."/>
        </authorList>
    </citation>
    <scope>NUCLEOTIDE SEQUENCE [LARGE SCALE GENOMIC DNA]</scope>
    <source>
        <strain evidence="7">DSM 46136</strain>
    </source>
</reference>
<dbReference type="GO" id="GO:0044550">
    <property type="term" value="P:secondary metabolite biosynthetic process"/>
    <property type="evidence" value="ECO:0007669"/>
    <property type="project" value="TreeGrafter"/>
</dbReference>
<dbReference type="InterPro" id="IPR029058">
    <property type="entry name" value="AB_hydrolase_fold"/>
</dbReference>
<feature type="region of interest" description="Disordered" evidence="4">
    <location>
        <begin position="510"/>
        <end position="529"/>
    </location>
</feature>
<dbReference type="PROSITE" id="PS00455">
    <property type="entry name" value="AMP_BINDING"/>
    <property type="match status" value="1"/>
</dbReference>
<keyword evidence="7" id="KW-1185">Reference proteome</keyword>
<dbReference type="InterPro" id="IPR045851">
    <property type="entry name" value="AMP-bd_C_sf"/>
</dbReference>
<dbReference type="Gene3D" id="1.10.1200.10">
    <property type="entry name" value="ACP-like"/>
    <property type="match status" value="1"/>
</dbReference>
<dbReference type="SUPFAM" id="SSF56801">
    <property type="entry name" value="Acetyl-CoA synthetase-like"/>
    <property type="match status" value="1"/>
</dbReference>
<evidence type="ECO:0000256" key="2">
    <source>
        <dbReference type="ARBA" id="ARBA00022450"/>
    </source>
</evidence>
<dbReference type="OrthoDB" id="2472181at2"/>
<dbReference type="Gene3D" id="3.30.300.30">
    <property type="match status" value="1"/>
</dbReference>
<evidence type="ECO:0000256" key="1">
    <source>
        <dbReference type="ARBA" id="ARBA00001957"/>
    </source>
</evidence>
<dbReference type="InterPro" id="IPR020802">
    <property type="entry name" value="TesA-like"/>
</dbReference>
<dbReference type="InterPro" id="IPR020806">
    <property type="entry name" value="PKS_PP-bd"/>
</dbReference>
<dbReference type="Pfam" id="PF13193">
    <property type="entry name" value="AMP-binding_C"/>
    <property type="match status" value="1"/>
</dbReference>
<proteinExistence type="predicted"/>
<dbReference type="InterPro" id="IPR009081">
    <property type="entry name" value="PP-bd_ACP"/>
</dbReference>
<dbReference type="SUPFAM" id="SSF53474">
    <property type="entry name" value="alpha/beta-Hydrolases"/>
    <property type="match status" value="1"/>
</dbReference>
<sequence>MSTTNAEVVGALTPLVMPGYWTDVRQRLEEVVAAFGDIPAIESAEGSLSYRELGSRIRALVAELPDADPDVPPRPVAVLAEQGTDSIAAFAAVLVSGRPAVFLDVALPEERIGVIAERAGVEVVLADDARSALAARLPGVESVRGLLPGAGTGDTADLPTPGLDAPASIIFTSGTTGVPKGVVYTQRTVLGIGHTCRDALALVPGDRVSLVLPASFAAGQILVFAALLNGATVVTRDPRVHGLRDLVDWLATSRVTTLHCTPSLLRSIGEALPEGAVLDSVRIVTTAGEKVHGADVAAFRPRLREDAVFANWMGSSESCDLTIHPIGPGDPLPDGVVPAGRAVPLRELVVLDAGGDPVPPGEVGVLHVVSEYMSAGYWKDPEATAAVFTPLPDGRTRFRTGDRARLDADGVLHLVGRADDAVKVRGYLVEPAEVEAVLRSLPEVADAVVRGRTDGAGQVRLVAWVVPDPARRTPSPAALRSAVARVLPDYMVPRDVVLLPVLPRSERGKVDVRGLPEPPPRPEPVPPAGEAERQVARIWAVVLRLDVVGRDESFTALGGDSLAVEEMLARLQAELGVALVAGDLAEHPTLADFTGRVVLARRGGSTDRVPDLVRLRTTGTRTPMFCLAGAGGEAAYFEAFAAALGPDQPVYALQAHGFDGRGIPDWTVGRAARRCLRVVERIAPEGPVQLVGHSMGGLVVLALAHLLSARGRRVELLTLLDTYLPGETVGPGMAPMGPQFSPQSRRQLWRTRLRILGAGLVAYSAEERKDVFHQLGARVARFHRPTPWPGRALAVLSNENPDDPRRWDRLLTGEHDVVEVDCDHNALLKVPYVTTVVDHVLAATPSA</sequence>
<dbReference type="InterPro" id="IPR001031">
    <property type="entry name" value="Thioesterase"/>
</dbReference>
<dbReference type="AlphaFoldDB" id="A0A1I6XVF2"/>
<protein>
    <submittedName>
        <fullName evidence="6">Amino acid adenylation domain-containing protein</fullName>
    </submittedName>
</protein>
<dbReference type="GO" id="GO:0031177">
    <property type="term" value="F:phosphopantetheine binding"/>
    <property type="evidence" value="ECO:0007669"/>
    <property type="project" value="InterPro"/>
</dbReference>
<dbReference type="SMART" id="SM00824">
    <property type="entry name" value="PKS_TE"/>
    <property type="match status" value="1"/>
</dbReference>
<dbReference type="GO" id="GO:0043041">
    <property type="term" value="P:amino acid activation for nonribosomal peptide biosynthetic process"/>
    <property type="evidence" value="ECO:0007669"/>
    <property type="project" value="TreeGrafter"/>
</dbReference>
<dbReference type="SMART" id="SM00823">
    <property type="entry name" value="PKS_PP"/>
    <property type="match status" value="1"/>
</dbReference>
<dbReference type="Gene3D" id="3.40.50.1820">
    <property type="entry name" value="alpha/beta hydrolase"/>
    <property type="match status" value="1"/>
</dbReference>
<dbReference type="Proteomes" id="UP000199546">
    <property type="component" value="Unassembled WGS sequence"/>
</dbReference>
<evidence type="ECO:0000256" key="3">
    <source>
        <dbReference type="ARBA" id="ARBA00022553"/>
    </source>
</evidence>
<dbReference type="InterPro" id="IPR042099">
    <property type="entry name" value="ANL_N_sf"/>
</dbReference>
<feature type="domain" description="Carrier" evidence="5">
    <location>
        <begin position="526"/>
        <end position="601"/>
    </location>
</feature>
<dbReference type="PANTHER" id="PTHR45527:SF1">
    <property type="entry name" value="FATTY ACID SYNTHASE"/>
    <property type="match status" value="1"/>
</dbReference>
<comment type="cofactor">
    <cofactor evidence="1">
        <name>pantetheine 4'-phosphate</name>
        <dbReference type="ChEBI" id="CHEBI:47942"/>
    </cofactor>
</comment>
<evidence type="ECO:0000313" key="7">
    <source>
        <dbReference type="Proteomes" id="UP000199546"/>
    </source>
</evidence>
<dbReference type="InterPro" id="IPR036736">
    <property type="entry name" value="ACP-like_sf"/>
</dbReference>
<keyword evidence="3" id="KW-0597">Phosphoprotein</keyword>
<accession>A0A1I6XVF2</accession>
<dbReference type="EMBL" id="FPBA01000002">
    <property type="protein sequence ID" value="SFT41804.1"/>
    <property type="molecule type" value="Genomic_DNA"/>
</dbReference>
<dbReference type="PANTHER" id="PTHR45527">
    <property type="entry name" value="NONRIBOSOMAL PEPTIDE SYNTHETASE"/>
    <property type="match status" value="1"/>
</dbReference>
<dbReference type="InterPro" id="IPR025110">
    <property type="entry name" value="AMP-bd_C"/>
</dbReference>
<gene>
    <name evidence="6" type="ORF">SAMN05660657_00657</name>
</gene>
<dbReference type="InterPro" id="IPR000873">
    <property type="entry name" value="AMP-dep_synth/lig_dom"/>
</dbReference>
<evidence type="ECO:0000256" key="4">
    <source>
        <dbReference type="SAM" id="MobiDB-lite"/>
    </source>
</evidence>
<dbReference type="InterPro" id="IPR020845">
    <property type="entry name" value="AMP-binding_CS"/>
</dbReference>
<name>A0A1I6XVF2_9ACTN</name>
<dbReference type="STRING" id="1296565.SAMN05660657_00657"/>
<evidence type="ECO:0000313" key="6">
    <source>
        <dbReference type="EMBL" id="SFT41804.1"/>
    </source>
</evidence>
<evidence type="ECO:0000259" key="5">
    <source>
        <dbReference type="PROSITE" id="PS50075"/>
    </source>
</evidence>
<dbReference type="PROSITE" id="PS50075">
    <property type="entry name" value="CARRIER"/>
    <property type="match status" value="1"/>
</dbReference>